<proteinExistence type="predicted"/>
<protein>
    <submittedName>
        <fullName evidence="2">Uncharacterized protein</fullName>
    </submittedName>
</protein>
<name>A0A6N3X951_9SYNE</name>
<evidence type="ECO:0000313" key="2">
    <source>
        <dbReference type="EMBL" id="KKZ10493.1"/>
    </source>
</evidence>
<dbReference type="AlphaFoldDB" id="A0A6N3X951"/>
<evidence type="ECO:0000256" key="1">
    <source>
        <dbReference type="SAM" id="MobiDB-lite"/>
    </source>
</evidence>
<dbReference type="Proteomes" id="UP000035054">
    <property type="component" value="Unassembled WGS sequence"/>
</dbReference>
<feature type="compositionally biased region" description="Polar residues" evidence="1">
    <location>
        <begin position="10"/>
        <end position="21"/>
    </location>
</feature>
<accession>A0A6N3X951</accession>
<dbReference type="EMBL" id="JXUO01000317">
    <property type="protein sequence ID" value="KKZ10493.1"/>
    <property type="molecule type" value="Genomic_DNA"/>
</dbReference>
<organism evidence="2 3">
    <name type="scientific">Candidatus Synechococcus spongiarum 142</name>
    <dbReference type="NCBI Taxonomy" id="1608213"/>
    <lineage>
        <taxon>Bacteria</taxon>
        <taxon>Bacillati</taxon>
        <taxon>Cyanobacteriota</taxon>
        <taxon>Cyanophyceae</taxon>
        <taxon>Synechococcales</taxon>
        <taxon>Synechococcaceae</taxon>
        <taxon>Synechococcus</taxon>
    </lineage>
</organism>
<comment type="caution">
    <text evidence="2">The sequence shown here is derived from an EMBL/GenBank/DDBJ whole genome shotgun (WGS) entry which is preliminary data.</text>
</comment>
<evidence type="ECO:0000313" key="3">
    <source>
        <dbReference type="Proteomes" id="UP000035054"/>
    </source>
</evidence>
<feature type="region of interest" description="Disordered" evidence="1">
    <location>
        <begin position="1"/>
        <end position="37"/>
    </location>
</feature>
<gene>
    <name evidence="2" type="ORF">TH68_10665</name>
</gene>
<sequence>MPQIAPQHQPLIQASQPSHQPSGFHAPQMQHSQPVPRCCGYTVGGADAGVSGPWAVGPAGGDRSIITGVELQQLVELQPSLAVRTGASSPTSS</sequence>
<reference evidence="2 3" key="1">
    <citation type="submission" date="2015-01" db="EMBL/GenBank/DDBJ databases">
        <title>Lifestyle Evolution in Cyanobacterial Symbionts of Sponges.</title>
        <authorList>
            <person name="Burgsdorf I."/>
            <person name="Slaby B.M."/>
            <person name="Handley K.M."/>
            <person name="Haber M."/>
            <person name="Blom J."/>
            <person name="Marshall C.W."/>
            <person name="Gilbert J.A."/>
            <person name="Hentschel U."/>
            <person name="Steindler L."/>
        </authorList>
    </citation>
    <scope>NUCLEOTIDE SEQUENCE [LARGE SCALE GENOMIC DNA]</scope>
    <source>
        <strain evidence="2">142</strain>
    </source>
</reference>